<dbReference type="Pfam" id="PF13432">
    <property type="entry name" value="TPR_16"/>
    <property type="match status" value="2"/>
</dbReference>
<dbReference type="InterPro" id="IPR036388">
    <property type="entry name" value="WH-like_DNA-bd_sf"/>
</dbReference>
<dbReference type="InterPro" id="IPR036390">
    <property type="entry name" value="WH_DNA-bd_sf"/>
</dbReference>
<reference evidence="3 4" key="1">
    <citation type="submission" date="2014-12" db="EMBL/GenBank/DDBJ databases">
        <title>Genome assembly of Enhygromyxa salina DSM 15201.</title>
        <authorList>
            <person name="Sharma G."/>
            <person name="Subramanian S."/>
        </authorList>
    </citation>
    <scope>NUCLEOTIDE SEQUENCE [LARGE SCALE GENOMIC DNA]</scope>
    <source>
        <strain evidence="3 4">DSM 15201</strain>
    </source>
</reference>
<evidence type="ECO:0000313" key="3">
    <source>
        <dbReference type="EMBL" id="KIG14092.1"/>
    </source>
</evidence>
<comment type="caution">
    <text evidence="3">The sequence shown here is derived from an EMBL/GenBank/DDBJ whole genome shotgun (WGS) entry which is preliminary data.</text>
</comment>
<gene>
    <name evidence="3" type="ORF">DB30_07279</name>
</gene>
<dbReference type="Gene3D" id="1.25.40.10">
    <property type="entry name" value="Tetratricopeptide repeat domain"/>
    <property type="match status" value="2"/>
</dbReference>
<accession>A0A0C2D1P9</accession>
<name>A0A0C2D1P9_9BACT</name>
<organism evidence="3 4">
    <name type="scientific">Enhygromyxa salina</name>
    <dbReference type="NCBI Taxonomy" id="215803"/>
    <lineage>
        <taxon>Bacteria</taxon>
        <taxon>Pseudomonadati</taxon>
        <taxon>Myxococcota</taxon>
        <taxon>Polyangia</taxon>
        <taxon>Nannocystales</taxon>
        <taxon>Nannocystaceae</taxon>
        <taxon>Enhygromyxa</taxon>
    </lineage>
</organism>
<dbReference type="Gene3D" id="3.40.50.300">
    <property type="entry name" value="P-loop containing nucleotide triphosphate hydrolases"/>
    <property type="match status" value="1"/>
</dbReference>
<dbReference type="InterPro" id="IPR011990">
    <property type="entry name" value="TPR-like_helical_dom_sf"/>
</dbReference>
<dbReference type="InterPro" id="IPR003107">
    <property type="entry name" value="HAT"/>
</dbReference>
<dbReference type="GO" id="GO:0003700">
    <property type="term" value="F:DNA-binding transcription factor activity"/>
    <property type="evidence" value="ECO:0007669"/>
    <property type="project" value="InterPro"/>
</dbReference>
<dbReference type="Proteomes" id="UP000031599">
    <property type="component" value="Unassembled WGS sequence"/>
</dbReference>
<protein>
    <submittedName>
        <fullName evidence="3">TPR domain protein, putative component of TonB system</fullName>
    </submittedName>
</protein>
<dbReference type="AlphaFoldDB" id="A0A0C2D1P9"/>
<dbReference type="Gene3D" id="1.10.10.10">
    <property type="entry name" value="Winged helix-like DNA-binding domain superfamily/Winged helix DNA-binding domain"/>
    <property type="match status" value="1"/>
</dbReference>
<feature type="domain" description="Orc1-like AAA ATPase" evidence="2">
    <location>
        <begin position="25"/>
        <end position="188"/>
    </location>
</feature>
<dbReference type="SMART" id="SM00028">
    <property type="entry name" value="TPR"/>
    <property type="match status" value="3"/>
</dbReference>
<dbReference type="EMBL" id="JMCC02000080">
    <property type="protein sequence ID" value="KIG14092.1"/>
    <property type="molecule type" value="Genomic_DNA"/>
</dbReference>
<feature type="domain" description="HTH marR-type" evidence="1">
    <location>
        <begin position="322"/>
        <end position="362"/>
    </location>
</feature>
<evidence type="ECO:0000313" key="4">
    <source>
        <dbReference type="Proteomes" id="UP000031599"/>
    </source>
</evidence>
<dbReference type="RefSeq" id="WP_052554363.1">
    <property type="nucleotide sequence ID" value="NZ_JMCC02000080.1"/>
</dbReference>
<dbReference type="Pfam" id="PF13191">
    <property type="entry name" value="AAA_16"/>
    <property type="match status" value="1"/>
</dbReference>
<sequence length="904" mass="101987">MSPELHGVAVYNPDLLAKQELIRLFVARQPLLDRLVRDLRDEISGLAQHHLIVGRRGMGKTTLLRRLRFAIEDDPELDQRWLPLVFPEEQYNVASLSDFWLNCVDALADSLEARGQRESLRSIDEQINEIATTADEATRRASALKLLLSMADGIQRRLVLLIDNVDLVLGRLDQDDWALREVLSREPRLLVMGATSQALESSFRYDKAFYDFFRVHNLEGLDEAQAFEIMRHLATLTDQPHVLELIDREPGRIQTLRLLSGGNPRTLVLLFNLLSQGTEGDARSDLERLLDQITPLYKHRFEELAPQAQRVVDGLALMWDPATARDLADRLRLDVSLTSAQLNRLVKQGVVEKTRLPGSKRIGFQISERFFNIWYLMRASRRMRRRLLFLVKFIELFFPSQDLRGRGLRHLRAPESSHGADFGFALAQVAREPGLRHALETHSLRAILADPRSKLEGVLDLDGEDRELKTRAERLTALAKAERAVLNADWDWPEGLDGQRFWELLGSTLMLSAQQKFYITTQVLTATQLALMRAFLIDEQEHKWPTWFSPAVAEAIRGAIRKGYVDNDLATDDIKSAVEVCEDPAILPSLLAYKSNSGGTVDPREFDDSIHATQQHWVRVGWAARASHVGAMNRLQIVDESDPESISADSLFALGITYSKQLVAVDEAEDAFRRAIELDPNHVHSWNGLANLLQDHLGRFDEAEAAYRRAIELDPNFAHAWSGLAQLLHNYLARVDEAEAAYRRAIELEPREPKWHNNFAWFLYSSGGDLESAERSAQTAVDGAPDVPHYGHTLAYIQAARGAWPAEAAAQFLAVSDETYRREAWPAILKFFAEVVHHGHAEKARALLQTLRDAEAWAPMIAALEAAENSSPDILLALSPEMRQAAEIVLARIAPELVGTPDPR</sequence>
<proteinExistence type="predicted"/>
<dbReference type="SUPFAM" id="SSF46785">
    <property type="entry name" value="Winged helix' DNA-binding domain"/>
    <property type="match status" value="1"/>
</dbReference>
<dbReference type="SUPFAM" id="SSF52540">
    <property type="entry name" value="P-loop containing nucleoside triphosphate hydrolases"/>
    <property type="match status" value="1"/>
</dbReference>
<evidence type="ECO:0000259" key="1">
    <source>
        <dbReference type="Pfam" id="PF12802"/>
    </source>
</evidence>
<dbReference type="InterPro" id="IPR027417">
    <property type="entry name" value="P-loop_NTPase"/>
</dbReference>
<dbReference type="SUPFAM" id="SSF48452">
    <property type="entry name" value="TPR-like"/>
    <property type="match status" value="1"/>
</dbReference>
<dbReference type="InterPro" id="IPR041664">
    <property type="entry name" value="AAA_16"/>
</dbReference>
<dbReference type="PANTHER" id="PTHR12558">
    <property type="entry name" value="CELL DIVISION CYCLE 16,23,27"/>
    <property type="match status" value="1"/>
</dbReference>
<dbReference type="PANTHER" id="PTHR12558:SF13">
    <property type="entry name" value="CELL DIVISION CYCLE PROTEIN 27 HOMOLOG"/>
    <property type="match status" value="1"/>
</dbReference>
<evidence type="ECO:0000259" key="2">
    <source>
        <dbReference type="Pfam" id="PF13191"/>
    </source>
</evidence>
<dbReference type="GO" id="GO:0006396">
    <property type="term" value="P:RNA processing"/>
    <property type="evidence" value="ECO:0007669"/>
    <property type="project" value="InterPro"/>
</dbReference>
<dbReference type="InterPro" id="IPR000835">
    <property type="entry name" value="HTH_MarR-typ"/>
</dbReference>
<dbReference type="SMART" id="SM00386">
    <property type="entry name" value="HAT"/>
    <property type="match status" value="3"/>
</dbReference>
<dbReference type="InterPro" id="IPR019734">
    <property type="entry name" value="TPR_rpt"/>
</dbReference>
<dbReference type="Pfam" id="PF12802">
    <property type="entry name" value="MarR_2"/>
    <property type="match status" value="1"/>
</dbReference>